<keyword evidence="2 9" id="KW-1003">Cell membrane</keyword>
<accession>A0A1I6MHM4</accession>
<dbReference type="AlphaFoldDB" id="A0A1I6MHM4"/>
<feature type="domain" description="POTRA" evidence="11">
    <location>
        <begin position="118"/>
        <end position="186"/>
    </location>
</feature>
<dbReference type="GO" id="GO:0032153">
    <property type="term" value="C:cell division site"/>
    <property type="evidence" value="ECO:0007669"/>
    <property type="project" value="UniProtKB-UniRule"/>
</dbReference>
<dbReference type="InterPro" id="IPR013685">
    <property type="entry name" value="POTRA_FtsQ_type"/>
</dbReference>
<evidence type="ECO:0000256" key="4">
    <source>
        <dbReference type="ARBA" id="ARBA00022618"/>
    </source>
</evidence>
<dbReference type="GO" id="GO:0005886">
    <property type="term" value="C:plasma membrane"/>
    <property type="evidence" value="ECO:0007669"/>
    <property type="project" value="UniProtKB-SubCell"/>
</dbReference>
<evidence type="ECO:0000256" key="10">
    <source>
        <dbReference type="SAM" id="MobiDB-lite"/>
    </source>
</evidence>
<dbReference type="Proteomes" id="UP000199024">
    <property type="component" value="Unassembled WGS sequence"/>
</dbReference>
<evidence type="ECO:0000259" key="11">
    <source>
        <dbReference type="PROSITE" id="PS51779"/>
    </source>
</evidence>
<dbReference type="InterPro" id="IPR034746">
    <property type="entry name" value="POTRA"/>
</dbReference>
<evidence type="ECO:0000256" key="1">
    <source>
        <dbReference type="ARBA" id="ARBA00004370"/>
    </source>
</evidence>
<keyword evidence="7 9" id="KW-0472">Membrane</keyword>
<evidence type="ECO:0000256" key="6">
    <source>
        <dbReference type="ARBA" id="ARBA00022989"/>
    </source>
</evidence>
<dbReference type="InterPro" id="IPR005548">
    <property type="entry name" value="Cell_div_FtsQ/DivIB_C"/>
</dbReference>
<gene>
    <name evidence="9" type="primary">ftsQ</name>
    <name evidence="12" type="ORF">SAMN05421771_2657</name>
</gene>
<feature type="region of interest" description="Disordered" evidence="10">
    <location>
        <begin position="32"/>
        <end position="54"/>
    </location>
</feature>
<keyword evidence="8 9" id="KW-0131">Cell cycle</keyword>
<organism evidence="12 13">
    <name type="scientific">Granulicella pectinivorans</name>
    <dbReference type="NCBI Taxonomy" id="474950"/>
    <lineage>
        <taxon>Bacteria</taxon>
        <taxon>Pseudomonadati</taxon>
        <taxon>Acidobacteriota</taxon>
        <taxon>Terriglobia</taxon>
        <taxon>Terriglobales</taxon>
        <taxon>Acidobacteriaceae</taxon>
        <taxon>Granulicella</taxon>
    </lineage>
</organism>
<keyword evidence="13" id="KW-1185">Reference proteome</keyword>
<dbReference type="EMBL" id="FOZL01000001">
    <property type="protein sequence ID" value="SFS15152.1"/>
    <property type="molecule type" value="Genomic_DNA"/>
</dbReference>
<dbReference type="Gene3D" id="3.10.20.310">
    <property type="entry name" value="membrane protein fhac"/>
    <property type="match status" value="1"/>
</dbReference>
<dbReference type="STRING" id="474950.SAMN05421771_2657"/>
<evidence type="ECO:0000256" key="2">
    <source>
        <dbReference type="ARBA" id="ARBA00022475"/>
    </source>
</evidence>
<dbReference type="PROSITE" id="PS51779">
    <property type="entry name" value="POTRA"/>
    <property type="match status" value="1"/>
</dbReference>
<evidence type="ECO:0000256" key="3">
    <source>
        <dbReference type="ARBA" id="ARBA00022519"/>
    </source>
</evidence>
<evidence type="ECO:0000313" key="12">
    <source>
        <dbReference type="EMBL" id="SFS15152.1"/>
    </source>
</evidence>
<evidence type="ECO:0000256" key="5">
    <source>
        <dbReference type="ARBA" id="ARBA00022692"/>
    </source>
</evidence>
<comment type="function">
    <text evidence="9">Essential cell division protein.</text>
</comment>
<dbReference type="PANTHER" id="PTHR35851">
    <property type="entry name" value="CELL DIVISION PROTEIN FTSQ"/>
    <property type="match status" value="1"/>
</dbReference>
<dbReference type="GO" id="GO:0090529">
    <property type="term" value="P:cell septum assembly"/>
    <property type="evidence" value="ECO:0007669"/>
    <property type="project" value="InterPro"/>
</dbReference>
<feature type="region of interest" description="Disordered" evidence="10">
    <location>
        <begin position="337"/>
        <end position="409"/>
    </location>
</feature>
<comment type="similarity">
    <text evidence="9">Belongs to the FtsQ/DivIB family. FtsQ subfamily.</text>
</comment>
<evidence type="ECO:0000256" key="9">
    <source>
        <dbReference type="HAMAP-Rule" id="MF_00911"/>
    </source>
</evidence>
<evidence type="ECO:0000256" key="8">
    <source>
        <dbReference type="ARBA" id="ARBA00023306"/>
    </source>
</evidence>
<sequence length="409" mass="44861">MDTPCAERSESYIPNAIVGYGYTEMAMQEMDEQGFGSDTPSGARRVSGVSSSRRVDRQTGRAGFGAQFRLRFSRSVMPRTQKGRIAGAVALFASLGLLAGAGYEGQHFLLHDERFVVPGSSAIQIEGNSHLTRAQLLSVFGEDVDRNIFTVSLAQRRTELERLPWVEHATVMRLLPDRLRVSIVERTPVAFVRQGSKIGLVDRTGVLLDMDDDSETASKGAPVQYSFPVVTGVSEDDPASVRSARMKIYLKFASDLDSSKENISSKLSEVDLSNPEDVKALIPDHGTEILVHFGDSDYLDRYRKFEAQLPQWHTQYPKLASADMRYDRQVVLEMQAGASVPTNNTQTAEASDPTPAPIKHAAPRPAAKKTAAPERGRPHTKLAAMGQPHFPDESAPTGKHVISSKPARQ</sequence>
<feature type="compositionally biased region" description="Low complexity" evidence="10">
    <location>
        <begin position="41"/>
        <end position="52"/>
    </location>
</feature>
<comment type="subcellular location">
    <subcellularLocation>
        <location evidence="9">Cell membrane</location>
        <topology evidence="9">Single-pass type II membrane protein</topology>
    </subcellularLocation>
    <subcellularLocation>
        <location evidence="1">Membrane</location>
    </subcellularLocation>
    <text evidence="9">Localizes to the division septum.</text>
</comment>
<keyword evidence="6 9" id="KW-1133">Transmembrane helix</keyword>
<evidence type="ECO:0000256" key="7">
    <source>
        <dbReference type="ARBA" id="ARBA00023136"/>
    </source>
</evidence>
<dbReference type="PANTHER" id="PTHR35851:SF1">
    <property type="entry name" value="CELL DIVISION PROTEIN FTSQ"/>
    <property type="match status" value="1"/>
</dbReference>
<keyword evidence="3" id="KW-0997">Cell inner membrane</keyword>
<dbReference type="Pfam" id="PF08478">
    <property type="entry name" value="POTRA_1"/>
    <property type="match status" value="1"/>
</dbReference>
<reference evidence="12 13" key="1">
    <citation type="submission" date="2016-10" db="EMBL/GenBank/DDBJ databases">
        <authorList>
            <person name="de Groot N.N."/>
        </authorList>
    </citation>
    <scope>NUCLEOTIDE SEQUENCE [LARGE SCALE GENOMIC DNA]</scope>
    <source>
        <strain evidence="12 13">DSM 21001</strain>
    </source>
</reference>
<feature type="compositionally biased region" description="Polar residues" evidence="10">
    <location>
        <begin position="340"/>
        <end position="349"/>
    </location>
</feature>
<keyword evidence="5 9" id="KW-0812">Transmembrane</keyword>
<dbReference type="Pfam" id="PF03799">
    <property type="entry name" value="FtsQ_DivIB_C"/>
    <property type="match status" value="1"/>
</dbReference>
<keyword evidence="4 9" id="KW-0132">Cell division</keyword>
<proteinExistence type="inferred from homology"/>
<evidence type="ECO:0000313" key="13">
    <source>
        <dbReference type="Proteomes" id="UP000199024"/>
    </source>
</evidence>
<dbReference type="HAMAP" id="MF_00911">
    <property type="entry name" value="FtsQ_subfam"/>
    <property type="match status" value="1"/>
</dbReference>
<name>A0A1I6MHM4_9BACT</name>
<dbReference type="InterPro" id="IPR026579">
    <property type="entry name" value="FtsQ"/>
</dbReference>
<feature type="compositionally biased region" description="Low complexity" evidence="10">
    <location>
        <begin position="357"/>
        <end position="370"/>
    </location>
</feature>
<protein>
    <recommendedName>
        <fullName evidence="9">Cell division protein FtsQ</fullName>
    </recommendedName>
</protein>
<dbReference type="GO" id="GO:0043093">
    <property type="term" value="P:FtsZ-dependent cytokinesis"/>
    <property type="evidence" value="ECO:0007669"/>
    <property type="project" value="UniProtKB-UniRule"/>
</dbReference>